<evidence type="ECO:0000259" key="1">
    <source>
        <dbReference type="SMART" id="SM00835"/>
    </source>
</evidence>
<dbReference type="Gene3D" id="2.60.120.10">
    <property type="entry name" value="Jelly Rolls"/>
    <property type="match status" value="1"/>
</dbReference>
<dbReference type="PROSITE" id="PS00725">
    <property type="entry name" value="GERMIN"/>
    <property type="match status" value="1"/>
</dbReference>
<dbReference type="RefSeq" id="WP_190950105.1">
    <property type="nucleotide sequence ID" value="NZ_JACJTC010000010.1"/>
</dbReference>
<proteinExistence type="predicted"/>
<gene>
    <name evidence="2" type="ORF">H6G94_15295</name>
</gene>
<sequence>MTSVSSVQKSSGVDHLSPYLFHLQALTPSKHNGGELRGGNEENWPILQGQDAAVYVIELEPGGVREPHWHPNAWEINFVVSGSAKWVILGTQQENYTFVAGKGDVVFAPQGFFHYFENASEHEQLCVLVVFNKSSSEPRNDIGIINSISLIPNDVLAALFGVDPNLFHNLPKITTPVTIAKKQ</sequence>
<keyword evidence="3" id="KW-1185">Reference proteome</keyword>
<accession>A0ABR8HB55</accession>
<comment type="caution">
    <text evidence="2">The sequence shown here is derived from an EMBL/GenBank/DDBJ whole genome shotgun (WGS) entry which is preliminary data.</text>
</comment>
<dbReference type="InterPro" id="IPR011051">
    <property type="entry name" value="RmlC_Cupin_sf"/>
</dbReference>
<dbReference type="Pfam" id="PF00190">
    <property type="entry name" value="Cupin_1"/>
    <property type="match status" value="1"/>
</dbReference>
<evidence type="ECO:0000313" key="2">
    <source>
        <dbReference type="EMBL" id="MBD2612622.1"/>
    </source>
</evidence>
<dbReference type="CDD" id="cd20306">
    <property type="entry name" value="cupin_OxDC-like"/>
    <property type="match status" value="1"/>
</dbReference>
<feature type="domain" description="Cupin type-1" evidence="1">
    <location>
        <begin position="21"/>
        <end position="168"/>
    </location>
</feature>
<dbReference type="EMBL" id="JACJTC010000010">
    <property type="protein sequence ID" value="MBD2612622.1"/>
    <property type="molecule type" value="Genomic_DNA"/>
</dbReference>
<protein>
    <submittedName>
        <fullName evidence="2">Cupin domain-containing protein</fullName>
    </submittedName>
</protein>
<evidence type="ECO:0000313" key="3">
    <source>
        <dbReference type="Proteomes" id="UP000606396"/>
    </source>
</evidence>
<dbReference type="InterPro" id="IPR014710">
    <property type="entry name" value="RmlC-like_jellyroll"/>
</dbReference>
<dbReference type="SUPFAM" id="SSF51182">
    <property type="entry name" value="RmlC-like cupins"/>
    <property type="match status" value="1"/>
</dbReference>
<organism evidence="2 3">
    <name type="scientific">Nostoc punctiforme FACHB-252</name>
    <dbReference type="NCBI Taxonomy" id="1357509"/>
    <lineage>
        <taxon>Bacteria</taxon>
        <taxon>Bacillati</taxon>
        <taxon>Cyanobacteriota</taxon>
        <taxon>Cyanophyceae</taxon>
        <taxon>Nostocales</taxon>
        <taxon>Nostocaceae</taxon>
        <taxon>Nostoc</taxon>
    </lineage>
</organism>
<dbReference type="InterPro" id="IPR006045">
    <property type="entry name" value="Cupin_1"/>
</dbReference>
<name>A0ABR8HB55_NOSPU</name>
<dbReference type="Proteomes" id="UP000606396">
    <property type="component" value="Unassembled WGS sequence"/>
</dbReference>
<dbReference type="InterPro" id="IPR019780">
    <property type="entry name" value="Germin_Mn-BS"/>
</dbReference>
<reference evidence="2 3" key="1">
    <citation type="journal article" date="2020" name="ISME J.">
        <title>Comparative genomics reveals insights into cyanobacterial evolution and habitat adaptation.</title>
        <authorList>
            <person name="Chen M.Y."/>
            <person name="Teng W.K."/>
            <person name="Zhao L."/>
            <person name="Hu C.X."/>
            <person name="Zhou Y.K."/>
            <person name="Han B.P."/>
            <person name="Song L.R."/>
            <person name="Shu W.S."/>
        </authorList>
    </citation>
    <scope>NUCLEOTIDE SEQUENCE [LARGE SCALE GENOMIC DNA]</scope>
    <source>
        <strain evidence="2 3">FACHB-252</strain>
    </source>
</reference>
<dbReference type="PANTHER" id="PTHR31238">
    <property type="entry name" value="GERMIN-LIKE PROTEIN SUBFAMILY 3 MEMBER 3"/>
    <property type="match status" value="1"/>
</dbReference>
<dbReference type="SMART" id="SM00835">
    <property type="entry name" value="Cupin_1"/>
    <property type="match status" value="1"/>
</dbReference>